<dbReference type="Gene3D" id="2.60.40.10">
    <property type="entry name" value="Immunoglobulins"/>
    <property type="match status" value="1"/>
</dbReference>
<dbReference type="AlphaFoldDB" id="A0A673FM11"/>
<evidence type="ECO:0000256" key="1">
    <source>
        <dbReference type="SAM" id="Phobius"/>
    </source>
</evidence>
<dbReference type="GO" id="GO:0004896">
    <property type="term" value="F:cytokine receptor activity"/>
    <property type="evidence" value="ECO:0007669"/>
    <property type="project" value="InterPro"/>
</dbReference>
<accession>A0A673FM11</accession>
<dbReference type="InterPro" id="IPR013783">
    <property type="entry name" value="Ig-like_fold"/>
</dbReference>
<dbReference type="PROSITE" id="PS01355">
    <property type="entry name" value="HEMATOPO_REC_S_F1"/>
    <property type="match status" value="1"/>
</dbReference>
<organism evidence="2 3">
    <name type="scientific">Sinocyclocheilus rhinocerous</name>
    <dbReference type="NCBI Taxonomy" id="307959"/>
    <lineage>
        <taxon>Eukaryota</taxon>
        <taxon>Metazoa</taxon>
        <taxon>Chordata</taxon>
        <taxon>Craniata</taxon>
        <taxon>Vertebrata</taxon>
        <taxon>Euteleostomi</taxon>
        <taxon>Actinopterygii</taxon>
        <taxon>Neopterygii</taxon>
        <taxon>Teleostei</taxon>
        <taxon>Ostariophysi</taxon>
        <taxon>Cypriniformes</taxon>
        <taxon>Cyprinidae</taxon>
        <taxon>Cyprininae</taxon>
        <taxon>Sinocyclocheilus</taxon>
    </lineage>
</organism>
<keyword evidence="1" id="KW-0472">Membrane</keyword>
<dbReference type="GO" id="GO:0046427">
    <property type="term" value="P:positive regulation of receptor signaling pathway via JAK-STAT"/>
    <property type="evidence" value="ECO:0007669"/>
    <property type="project" value="TreeGrafter"/>
</dbReference>
<gene>
    <name evidence="2" type="primary">LOC107736375</name>
</gene>
<keyword evidence="1" id="KW-0812">Transmembrane</keyword>
<dbReference type="GO" id="GO:0009897">
    <property type="term" value="C:external side of plasma membrane"/>
    <property type="evidence" value="ECO:0007669"/>
    <property type="project" value="TreeGrafter"/>
</dbReference>
<reference evidence="2" key="2">
    <citation type="submission" date="2025-09" db="UniProtKB">
        <authorList>
            <consortium name="Ensembl"/>
        </authorList>
    </citation>
    <scope>IDENTIFICATION</scope>
</reference>
<keyword evidence="3" id="KW-1185">Reference proteome</keyword>
<dbReference type="Ensembl" id="ENSSRHT00000004037.1">
    <property type="protein sequence ID" value="ENSSRHP00000003892.1"/>
    <property type="gene ID" value="ENSSRHG00000002651.1"/>
</dbReference>
<evidence type="ECO:0000313" key="2">
    <source>
        <dbReference type="Ensembl" id="ENSSRHP00000003892.1"/>
    </source>
</evidence>
<sequence>VLLTNKKHLCFLSPQPIRPIIKYRNYSISRDRLVGDGVYYTRVRAKPWDFFAGDWSEWSSNATFTITSSTVPTTEKNFPKVGFIITFFVILVLIIGLGTLRWRAHIKDYITPNIPHPKATLAQMQRVIQFLMRLVASLTFCEIKPETQRLHTDCFYVFRAFLSLSVLRYSVTSSYTVWITLMKSHLLLSFRTAWMSAATVKPVPQEHQ</sequence>
<evidence type="ECO:0000313" key="3">
    <source>
        <dbReference type="Proteomes" id="UP000472270"/>
    </source>
</evidence>
<dbReference type="InterPro" id="IPR003531">
    <property type="entry name" value="Hempt_rcpt_S_F1_CS"/>
</dbReference>
<protein>
    <submittedName>
        <fullName evidence="2">Interleukin-7 receptor subunit alpha-like</fullName>
    </submittedName>
</protein>
<keyword evidence="1" id="KW-1133">Transmembrane helix</keyword>
<dbReference type="PANTHER" id="PTHR23037">
    <property type="entry name" value="CYTOKINE RECEPTOR"/>
    <property type="match status" value="1"/>
</dbReference>
<dbReference type="Proteomes" id="UP000472270">
    <property type="component" value="Unassembled WGS sequence"/>
</dbReference>
<proteinExistence type="predicted"/>
<feature type="transmembrane region" description="Helical" evidence="1">
    <location>
        <begin position="81"/>
        <end position="100"/>
    </location>
</feature>
<name>A0A673FM11_9TELE</name>
<dbReference type="GO" id="GO:0030097">
    <property type="term" value="P:hemopoiesis"/>
    <property type="evidence" value="ECO:0007669"/>
    <property type="project" value="TreeGrafter"/>
</dbReference>
<reference evidence="2" key="1">
    <citation type="submission" date="2025-08" db="UniProtKB">
        <authorList>
            <consortium name="Ensembl"/>
        </authorList>
    </citation>
    <scope>IDENTIFICATION</scope>
</reference>
<dbReference type="PANTHER" id="PTHR23037:SF27">
    <property type="entry name" value="INTERLEUKIN-7 RECEPTOR SUBUNIT ALPHA"/>
    <property type="match status" value="1"/>
</dbReference>